<keyword evidence="3" id="KW-1185">Reference proteome</keyword>
<sequence>MPPATQKAFQLHEDWTFKLDEIPVPSPGKGQILVKVQSVGLNPADWKIPRFKVMVEKFPAVIGSDIAGDVAAVGEDVFDFKVGDRVFHMSDDWQNQGAFQNYVLVHHARAAKIPSNITYDEAATLPLAVSTAVSGLYAALPHGIALTPPTSAEGYGKYAGNAILVLGGASAVGQATIQFARLSGFSPIFATASLKNTEALKKLGATHVLSRDLSSSEVIAEISKITSKPVEYVYDAVVYEDTQKLAVDVVAQSPKGGLIALATPQAVVTAPNDNVKIATIFAGNLPYNLELFEAVYHDHLSEWVEKGLILPNRLEVLPGGLKGIESGLERLEADQVSRLKLIIRPQETV</sequence>
<dbReference type="InterPro" id="IPR013154">
    <property type="entry name" value="ADH-like_N"/>
</dbReference>
<dbReference type="Proteomes" id="UP000521872">
    <property type="component" value="Unassembled WGS sequence"/>
</dbReference>
<dbReference type="CDD" id="cd08249">
    <property type="entry name" value="enoyl_reductase_like"/>
    <property type="match status" value="1"/>
</dbReference>
<dbReference type="PANTHER" id="PTHR45348">
    <property type="entry name" value="HYPOTHETICAL OXIDOREDUCTASE (EUROFUNG)"/>
    <property type="match status" value="1"/>
</dbReference>
<dbReference type="InterPro" id="IPR047122">
    <property type="entry name" value="Trans-enoyl_RdTase-like"/>
</dbReference>
<dbReference type="InterPro" id="IPR020843">
    <property type="entry name" value="ER"/>
</dbReference>
<reference evidence="2 3" key="1">
    <citation type="submission" date="2019-12" db="EMBL/GenBank/DDBJ databases">
        <authorList>
            <person name="Floudas D."/>
            <person name="Bentzer J."/>
            <person name="Ahren D."/>
            <person name="Johansson T."/>
            <person name="Persson P."/>
            <person name="Tunlid A."/>
        </authorList>
    </citation>
    <scope>NUCLEOTIDE SEQUENCE [LARGE SCALE GENOMIC DNA]</scope>
    <source>
        <strain evidence="2 3">CBS 102.39</strain>
    </source>
</reference>
<feature type="domain" description="Enoyl reductase (ER)" evidence="1">
    <location>
        <begin position="10"/>
        <end position="343"/>
    </location>
</feature>
<evidence type="ECO:0000313" key="2">
    <source>
        <dbReference type="EMBL" id="KAF4616915.1"/>
    </source>
</evidence>
<dbReference type="Pfam" id="PF08240">
    <property type="entry name" value="ADH_N"/>
    <property type="match status" value="1"/>
</dbReference>
<proteinExistence type="predicted"/>
<dbReference type="InterPro" id="IPR036291">
    <property type="entry name" value="NAD(P)-bd_dom_sf"/>
</dbReference>
<dbReference type="AlphaFoldDB" id="A0A8H4QUG1"/>
<dbReference type="Gene3D" id="3.40.50.720">
    <property type="entry name" value="NAD(P)-binding Rossmann-like Domain"/>
    <property type="match status" value="1"/>
</dbReference>
<dbReference type="Pfam" id="PF00107">
    <property type="entry name" value="ADH_zinc_N"/>
    <property type="match status" value="1"/>
</dbReference>
<dbReference type="GO" id="GO:0016651">
    <property type="term" value="F:oxidoreductase activity, acting on NAD(P)H"/>
    <property type="evidence" value="ECO:0007669"/>
    <property type="project" value="InterPro"/>
</dbReference>
<gene>
    <name evidence="2" type="ORF">D9613_008397</name>
</gene>
<organism evidence="2 3">
    <name type="scientific">Agrocybe pediades</name>
    <dbReference type="NCBI Taxonomy" id="84607"/>
    <lineage>
        <taxon>Eukaryota</taxon>
        <taxon>Fungi</taxon>
        <taxon>Dikarya</taxon>
        <taxon>Basidiomycota</taxon>
        <taxon>Agaricomycotina</taxon>
        <taxon>Agaricomycetes</taxon>
        <taxon>Agaricomycetidae</taxon>
        <taxon>Agaricales</taxon>
        <taxon>Agaricineae</taxon>
        <taxon>Strophariaceae</taxon>
        <taxon>Agrocybe</taxon>
    </lineage>
</organism>
<comment type="caution">
    <text evidence="2">The sequence shown here is derived from an EMBL/GenBank/DDBJ whole genome shotgun (WGS) entry which is preliminary data.</text>
</comment>
<dbReference type="InterPro" id="IPR011032">
    <property type="entry name" value="GroES-like_sf"/>
</dbReference>
<dbReference type="SMART" id="SM00829">
    <property type="entry name" value="PKS_ER"/>
    <property type="match status" value="1"/>
</dbReference>
<dbReference type="SUPFAM" id="SSF50129">
    <property type="entry name" value="GroES-like"/>
    <property type="match status" value="1"/>
</dbReference>
<dbReference type="SUPFAM" id="SSF51735">
    <property type="entry name" value="NAD(P)-binding Rossmann-fold domains"/>
    <property type="match status" value="1"/>
</dbReference>
<evidence type="ECO:0000259" key="1">
    <source>
        <dbReference type="SMART" id="SM00829"/>
    </source>
</evidence>
<dbReference type="PANTHER" id="PTHR45348:SF2">
    <property type="entry name" value="ZINC-TYPE ALCOHOL DEHYDROGENASE-LIKE PROTEIN C2E1P3.01"/>
    <property type="match status" value="1"/>
</dbReference>
<name>A0A8H4QUG1_9AGAR</name>
<protein>
    <recommendedName>
        <fullName evidence="1">Enoyl reductase (ER) domain-containing protein</fullName>
    </recommendedName>
</protein>
<evidence type="ECO:0000313" key="3">
    <source>
        <dbReference type="Proteomes" id="UP000521872"/>
    </source>
</evidence>
<dbReference type="EMBL" id="JAACJL010000031">
    <property type="protein sequence ID" value="KAF4616915.1"/>
    <property type="molecule type" value="Genomic_DNA"/>
</dbReference>
<accession>A0A8H4QUG1</accession>
<dbReference type="InterPro" id="IPR013149">
    <property type="entry name" value="ADH-like_C"/>
</dbReference>
<dbReference type="Gene3D" id="3.90.180.10">
    <property type="entry name" value="Medium-chain alcohol dehydrogenases, catalytic domain"/>
    <property type="match status" value="1"/>
</dbReference>